<evidence type="ECO:0000256" key="3">
    <source>
        <dbReference type="ARBA" id="ARBA00022737"/>
    </source>
</evidence>
<dbReference type="SUPFAM" id="SSF57667">
    <property type="entry name" value="beta-beta-alpha zinc fingers"/>
    <property type="match status" value="3"/>
</dbReference>
<dbReference type="SMART" id="SM00355">
    <property type="entry name" value="ZnF_C2H2"/>
    <property type="match status" value="4"/>
</dbReference>
<evidence type="ECO:0000256" key="11">
    <source>
        <dbReference type="SAM" id="MobiDB-lite"/>
    </source>
</evidence>
<dbReference type="InterPro" id="IPR013087">
    <property type="entry name" value="Znf_C2H2_type"/>
</dbReference>
<dbReference type="GO" id="GO:0008270">
    <property type="term" value="F:zinc ion binding"/>
    <property type="evidence" value="ECO:0007669"/>
    <property type="project" value="UniProtKB-KW"/>
</dbReference>
<evidence type="ECO:0000256" key="10">
    <source>
        <dbReference type="PROSITE-ProRule" id="PRU00042"/>
    </source>
</evidence>
<feature type="region of interest" description="Disordered" evidence="11">
    <location>
        <begin position="40"/>
        <end position="91"/>
    </location>
</feature>
<dbReference type="PANTHER" id="PTHR24399">
    <property type="entry name" value="ZINC FINGER AND BTB DOMAIN-CONTAINING"/>
    <property type="match status" value="1"/>
</dbReference>
<evidence type="ECO:0000256" key="8">
    <source>
        <dbReference type="ARBA" id="ARBA00023163"/>
    </source>
</evidence>
<dbReference type="PANTHER" id="PTHR24399:SF23">
    <property type="entry name" value="C2H2-TYPE DOMAIN-CONTAINING PROTEIN"/>
    <property type="match status" value="1"/>
</dbReference>
<dbReference type="GO" id="GO:0045893">
    <property type="term" value="P:positive regulation of DNA-templated transcription"/>
    <property type="evidence" value="ECO:0007669"/>
    <property type="project" value="UniProtKB-ARBA"/>
</dbReference>
<keyword evidence="14" id="KW-1185">Reference proteome</keyword>
<keyword evidence="2" id="KW-0479">Metal-binding</keyword>
<dbReference type="Ensembl" id="ENSENLT00000013112.1">
    <property type="protein sequence ID" value="ENSENLP00000012596.1"/>
    <property type="gene ID" value="ENSENLG00000006004.1"/>
</dbReference>
<dbReference type="GO" id="GO:0005694">
    <property type="term" value="C:chromosome"/>
    <property type="evidence" value="ECO:0007669"/>
    <property type="project" value="UniProtKB-ARBA"/>
</dbReference>
<feature type="region of interest" description="Disordered" evidence="11">
    <location>
        <begin position="238"/>
        <end position="261"/>
    </location>
</feature>
<keyword evidence="3" id="KW-0677">Repeat</keyword>
<keyword evidence="5" id="KW-0862">Zinc</keyword>
<dbReference type="PROSITE" id="PS50157">
    <property type="entry name" value="ZINC_FINGER_C2H2_2"/>
    <property type="match status" value="3"/>
</dbReference>
<evidence type="ECO:0000256" key="4">
    <source>
        <dbReference type="ARBA" id="ARBA00022771"/>
    </source>
</evidence>
<dbReference type="Proteomes" id="UP000472264">
    <property type="component" value="Chromosome 11"/>
</dbReference>
<protein>
    <recommendedName>
        <fullName evidence="12">C2H2-type domain-containing protein</fullName>
    </recommendedName>
</protein>
<reference evidence="13" key="1">
    <citation type="submission" date="2021-04" db="EMBL/GenBank/DDBJ databases">
        <authorList>
            <consortium name="Wellcome Sanger Institute Data Sharing"/>
        </authorList>
    </citation>
    <scope>NUCLEOTIDE SEQUENCE [LARGE SCALE GENOMIC DNA]</scope>
</reference>
<reference evidence="13" key="2">
    <citation type="submission" date="2025-08" db="UniProtKB">
        <authorList>
            <consortium name="Ensembl"/>
        </authorList>
    </citation>
    <scope>IDENTIFICATION</scope>
</reference>
<evidence type="ECO:0000256" key="5">
    <source>
        <dbReference type="ARBA" id="ARBA00022833"/>
    </source>
</evidence>
<evidence type="ECO:0000313" key="14">
    <source>
        <dbReference type="Proteomes" id="UP000472264"/>
    </source>
</evidence>
<organism evidence="13 14">
    <name type="scientific">Echeneis naucrates</name>
    <name type="common">Live sharksucker</name>
    <dbReference type="NCBI Taxonomy" id="173247"/>
    <lineage>
        <taxon>Eukaryota</taxon>
        <taxon>Metazoa</taxon>
        <taxon>Chordata</taxon>
        <taxon>Craniata</taxon>
        <taxon>Vertebrata</taxon>
        <taxon>Euteleostomi</taxon>
        <taxon>Actinopterygii</taxon>
        <taxon>Neopterygii</taxon>
        <taxon>Teleostei</taxon>
        <taxon>Neoteleostei</taxon>
        <taxon>Acanthomorphata</taxon>
        <taxon>Carangaria</taxon>
        <taxon>Carangiformes</taxon>
        <taxon>Echeneidae</taxon>
        <taxon>Echeneis</taxon>
    </lineage>
</organism>
<feature type="compositionally biased region" description="Pro residues" evidence="11">
    <location>
        <begin position="47"/>
        <end position="57"/>
    </location>
</feature>
<feature type="region of interest" description="Disordered" evidence="11">
    <location>
        <begin position="283"/>
        <end position="322"/>
    </location>
</feature>
<evidence type="ECO:0000256" key="2">
    <source>
        <dbReference type="ARBA" id="ARBA00022723"/>
    </source>
</evidence>
<sequence length="556" mass="62091">MYRSSFRSLFLKYTDSVSVPQTIRPSDLVPVPQPLSLSDLQILSPSDPVPVPVPQPLSPSASQTLRPSPSLIPSDPQTQSGSCLSPPGQQRSLLAPSLRSPLSEQRSKRNSVCLFTSAASLCSLEAQMAQKRREMCAVQLLRVSVHERISAAAEDFLLQLEKRPEPAPVPALRALLTERLTAAAEEIVGLLEETVAEYEDRAERSEREICRQRKLLDAVLKPEVRLHRAEVQQLFVTKEDQDPNPPHIKEEEDEVWTNHEEDQIQGLEEAEVTTFTFSPVTVKTEDEDDEEELQFSQAHQGQTETRDSEGRPVPQGDSGQVLGHKASKLFVAEIEVSCEDWEETSEPEKQLQCPKCGKIFATAAILGVHMKTHTGEKLFHCTFCGRSVGPSGNLTDQMHAPLEEKRFLYCACGKRFAWRDGSKSSQLHRTLDGGMKLFGCSVCMKFFSSSSSIRKHLRIHTGEKPFDCSVCGKRFTEKGNLVSHMACHTGEKRFSCNGCNRKFIWRSVFKKHKCVKDTQESVAETRTKGEDCAGSGIRTDLGHSEPGPEFQDYVPR</sequence>
<evidence type="ECO:0000256" key="7">
    <source>
        <dbReference type="ARBA" id="ARBA00023125"/>
    </source>
</evidence>
<comment type="subcellular location">
    <subcellularLocation>
        <location evidence="1">Nucleus</location>
    </subcellularLocation>
</comment>
<accession>A0A665TZV5</accession>
<dbReference type="GO" id="GO:0001227">
    <property type="term" value="F:DNA-binding transcription repressor activity, RNA polymerase II-specific"/>
    <property type="evidence" value="ECO:0007669"/>
    <property type="project" value="TreeGrafter"/>
</dbReference>
<dbReference type="InterPro" id="IPR036236">
    <property type="entry name" value="Znf_C2H2_sf"/>
</dbReference>
<evidence type="ECO:0000313" key="13">
    <source>
        <dbReference type="Ensembl" id="ENSENLP00000012596.1"/>
    </source>
</evidence>
<keyword evidence="8" id="KW-0804">Transcription</keyword>
<keyword evidence="9" id="KW-0539">Nucleus</keyword>
<feature type="compositionally biased region" description="Polar residues" evidence="11">
    <location>
        <begin position="75"/>
        <end position="90"/>
    </location>
</feature>
<dbReference type="GO" id="GO:0005654">
    <property type="term" value="C:nucleoplasm"/>
    <property type="evidence" value="ECO:0007669"/>
    <property type="project" value="TreeGrafter"/>
</dbReference>
<dbReference type="PROSITE" id="PS00028">
    <property type="entry name" value="ZINC_FINGER_C2H2_1"/>
    <property type="match status" value="3"/>
</dbReference>
<reference evidence="13" key="3">
    <citation type="submission" date="2025-09" db="UniProtKB">
        <authorList>
            <consortium name="Ensembl"/>
        </authorList>
    </citation>
    <scope>IDENTIFICATION</scope>
</reference>
<evidence type="ECO:0000259" key="12">
    <source>
        <dbReference type="PROSITE" id="PS50157"/>
    </source>
</evidence>
<dbReference type="FunFam" id="3.30.160.60:FF:001732">
    <property type="entry name" value="Zgc:162936"/>
    <property type="match status" value="1"/>
</dbReference>
<dbReference type="Gene3D" id="3.30.160.60">
    <property type="entry name" value="Classic Zinc Finger"/>
    <property type="match status" value="5"/>
</dbReference>
<name>A0A665TZV5_ECHNA</name>
<feature type="domain" description="C2H2-type" evidence="12">
    <location>
        <begin position="438"/>
        <end position="465"/>
    </location>
</feature>
<evidence type="ECO:0000256" key="6">
    <source>
        <dbReference type="ARBA" id="ARBA00023015"/>
    </source>
</evidence>
<feature type="compositionally biased region" description="Polar residues" evidence="11">
    <location>
        <begin position="294"/>
        <end position="303"/>
    </location>
</feature>
<dbReference type="GO" id="GO:0000978">
    <property type="term" value="F:RNA polymerase II cis-regulatory region sequence-specific DNA binding"/>
    <property type="evidence" value="ECO:0007669"/>
    <property type="project" value="TreeGrafter"/>
</dbReference>
<proteinExistence type="predicted"/>
<feature type="region of interest" description="Disordered" evidence="11">
    <location>
        <begin position="531"/>
        <end position="556"/>
    </location>
</feature>
<evidence type="ECO:0000256" key="1">
    <source>
        <dbReference type="ARBA" id="ARBA00004123"/>
    </source>
</evidence>
<keyword evidence="4 10" id="KW-0863">Zinc-finger</keyword>
<evidence type="ECO:0000256" key="9">
    <source>
        <dbReference type="ARBA" id="ARBA00023242"/>
    </source>
</evidence>
<feature type="domain" description="C2H2-type" evidence="12">
    <location>
        <begin position="466"/>
        <end position="493"/>
    </location>
</feature>
<dbReference type="AlphaFoldDB" id="A0A665TZV5"/>
<keyword evidence="6" id="KW-0805">Transcription regulation</keyword>
<dbReference type="Pfam" id="PF00096">
    <property type="entry name" value="zf-C2H2"/>
    <property type="match status" value="2"/>
</dbReference>
<feature type="domain" description="C2H2-type" evidence="12">
    <location>
        <begin position="351"/>
        <end position="378"/>
    </location>
</feature>
<keyword evidence="7" id="KW-0238">DNA-binding</keyword>